<dbReference type="EMBL" id="FP929139">
    <property type="protein sequence ID" value="CBY01828.1"/>
    <property type="molecule type" value="Genomic_DNA"/>
</dbReference>
<keyword evidence="3" id="KW-1185">Reference proteome</keyword>
<protein>
    <submittedName>
        <fullName evidence="2">Similar to DUF167 domain protein</fullName>
    </submittedName>
</protein>
<dbReference type="eggNOG" id="KOG3276">
    <property type="taxonomic scope" value="Eukaryota"/>
</dbReference>
<dbReference type="SUPFAM" id="SSF69786">
    <property type="entry name" value="YggU-like"/>
    <property type="match status" value="1"/>
</dbReference>
<dbReference type="Pfam" id="PF02594">
    <property type="entry name" value="DUF167"/>
    <property type="match status" value="1"/>
</dbReference>
<comment type="similarity">
    <text evidence="1">Belongs to the UPF0235 family.</text>
</comment>
<dbReference type="PANTHER" id="PTHR13420">
    <property type="entry name" value="UPF0235 PROTEIN C15ORF40"/>
    <property type="match status" value="1"/>
</dbReference>
<gene>
    <name evidence="2" type="ORF">LEMA_P006150.1</name>
</gene>
<organism evidence="2 3">
    <name type="scientific">Leptosphaeria maculans (strain JN3 / isolate v23.1.3 / race Av1-4-5-6-7-8)</name>
    <name type="common">Blackleg fungus</name>
    <name type="synonym">Phoma lingam</name>
    <dbReference type="NCBI Taxonomy" id="985895"/>
    <lineage>
        <taxon>Eukaryota</taxon>
        <taxon>Fungi</taxon>
        <taxon>Dikarya</taxon>
        <taxon>Ascomycota</taxon>
        <taxon>Pezizomycotina</taxon>
        <taxon>Dothideomycetes</taxon>
        <taxon>Pleosporomycetidae</taxon>
        <taxon>Pleosporales</taxon>
        <taxon>Pleosporineae</taxon>
        <taxon>Leptosphaeriaceae</taxon>
        <taxon>Plenodomus</taxon>
        <taxon>Plenodomus lingam/Leptosphaeria maculans species complex</taxon>
    </lineage>
</organism>
<proteinExistence type="inferred from homology"/>
<evidence type="ECO:0000313" key="3">
    <source>
        <dbReference type="Proteomes" id="UP000002668"/>
    </source>
</evidence>
<sequence length="118" mass="12962">MSFAAKLTPAIRSVKGTWHLRCHVKPGVSSSRLGIIAVTEDAVEVGVAEQAKNGEANDAVVHVICRALHAPRDEVRIVRGWKSRVKTVVVSPSRLREMPTESAIDRIKQWLWSASIGK</sequence>
<dbReference type="InterPro" id="IPR003746">
    <property type="entry name" value="DUF167"/>
</dbReference>
<dbReference type="HOGENOM" id="CLU_130694_1_0_1"/>
<dbReference type="GeneID" id="13286002"/>
<dbReference type="Gene3D" id="3.30.1200.10">
    <property type="entry name" value="YggU-like"/>
    <property type="match status" value="1"/>
</dbReference>
<dbReference type="SMART" id="SM01152">
    <property type="entry name" value="DUF167"/>
    <property type="match status" value="1"/>
</dbReference>
<dbReference type="GO" id="GO:0005737">
    <property type="term" value="C:cytoplasm"/>
    <property type="evidence" value="ECO:0007669"/>
    <property type="project" value="TreeGrafter"/>
</dbReference>
<dbReference type="InParanoid" id="E5AF39"/>
<dbReference type="InterPro" id="IPR036591">
    <property type="entry name" value="YggU-like_sf"/>
</dbReference>
<dbReference type="RefSeq" id="XP_003845307.1">
    <property type="nucleotide sequence ID" value="XM_003845259.1"/>
</dbReference>
<dbReference type="Proteomes" id="UP000002668">
    <property type="component" value="Genome"/>
</dbReference>
<accession>E5AF39</accession>
<dbReference type="AlphaFoldDB" id="E5AF39"/>
<evidence type="ECO:0000256" key="1">
    <source>
        <dbReference type="ARBA" id="ARBA00010364"/>
    </source>
</evidence>
<dbReference type="PANTHER" id="PTHR13420:SF7">
    <property type="entry name" value="UPF0235 PROTEIN C15ORF40"/>
    <property type="match status" value="1"/>
</dbReference>
<dbReference type="NCBIfam" id="TIGR00251">
    <property type="entry name" value="DUF167 family protein"/>
    <property type="match status" value="1"/>
</dbReference>
<dbReference type="OMA" id="TIYIHCH"/>
<evidence type="ECO:0000313" key="2">
    <source>
        <dbReference type="EMBL" id="CBY01828.1"/>
    </source>
</evidence>
<dbReference type="VEuPathDB" id="FungiDB:LEMA_P006150.1"/>
<dbReference type="STRING" id="985895.E5AF39"/>
<name>E5AF39_LEPMJ</name>
<reference evidence="3" key="1">
    <citation type="journal article" date="2011" name="Nat. Commun.">
        <title>Effector diversification within compartments of the Leptosphaeria maculans genome affected by Repeat-Induced Point mutations.</title>
        <authorList>
            <person name="Rouxel T."/>
            <person name="Grandaubert J."/>
            <person name="Hane J.K."/>
            <person name="Hoede C."/>
            <person name="van de Wouw A.P."/>
            <person name="Couloux A."/>
            <person name="Dominguez V."/>
            <person name="Anthouard V."/>
            <person name="Bally P."/>
            <person name="Bourras S."/>
            <person name="Cozijnsen A.J."/>
            <person name="Ciuffetti L.M."/>
            <person name="Degrave A."/>
            <person name="Dilmaghani A."/>
            <person name="Duret L."/>
            <person name="Fudal I."/>
            <person name="Goodwin S.B."/>
            <person name="Gout L."/>
            <person name="Glaser N."/>
            <person name="Linglin J."/>
            <person name="Kema G.H.J."/>
            <person name="Lapalu N."/>
            <person name="Lawrence C.B."/>
            <person name="May K."/>
            <person name="Meyer M."/>
            <person name="Ollivier B."/>
            <person name="Poulain J."/>
            <person name="Schoch C.L."/>
            <person name="Simon A."/>
            <person name="Spatafora J.W."/>
            <person name="Stachowiak A."/>
            <person name="Turgeon B.G."/>
            <person name="Tyler B.M."/>
            <person name="Vincent D."/>
            <person name="Weissenbach J."/>
            <person name="Amselem J."/>
            <person name="Quesneville H."/>
            <person name="Oliver R.P."/>
            <person name="Wincker P."/>
            <person name="Balesdent M.-H."/>
            <person name="Howlett B.J."/>
        </authorList>
    </citation>
    <scope>NUCLEOTIDE SEQUENCE [LARGE SCALE GENOMIC DNA]</scope>
    <source>
        <strain evidence="3">JN3 / isolate v23.1.3 / race Av1-4-5-6-7-8</strain>
    </source>
</reference>
<dbReference type="OrthoDB" id="244097at2759"/>